<keyword evidence="1" id="KW-0175">Coiled coil</keyword>
<evidence type="ECO:0000256" key="1">
    <source>
        <dbReference type="SAM" id="Coils"/>
    </source>
</evidence>
<organism evidence="3 4">
    <name type="scientific">Acetobacter oeni</name>
    <dbReference type="NCBI Taxonomy" id="304077"/>
    <lineage>
        <taxon>Bacteria</taxon>
        <taxon>Pseudomonadati</taxon>
        <taxon>Pseudomonadota</taxon>
        <taxon>Alphaproteobacteria</taxon>
        <taxon>Acetobacterales</taxon>
        <taxon>Acetobacteraceae</taxon>
        <taxon>Acetobacter</taxon>
    </lineage>
</organism>
<evidence type="ECO:0000313" key="3">
    <source>
        <dbReference type="EMBL" id="GEN63705.1"/>
    </source>
</evidence>
<dbReference type="Gene3D" id="1.25.40.10">
    <property type="entry name" value="Tetratricopeptide repeat domain"/>
    <property type="match status" value="1"/>
</dbReference>
<dbReference type="Proteomes" id="UP000321746">
    <property type="component" value="Unassembled WGS sequence"/>
</dbReference>
<reference evidence="3 4" key="1">
    <citation type="submission" date="2019-07" db="EMBL/GenBank/DDBJ databases">
        <title>Whole genome shotgun sequence of Acetobacter oeni NBRC 105207.</title>
        <authorList>
            <person name="Hosoyama A."/>
            <person name="Uohara A."/>
            <person name="Ohji S."/>
            <person name="Ichikawa N."/>
        </authorList>
    </citation>
    <scope>NUCLEOTIDE SEQUENCE [LARGE SCALE GENOMIC DNA]</scope>
    <source>
        <strain evidence="3 4">NBRC 105207</strain>
    </source>
</reference>
<protein>
    <recommendedName>
        <fullName evidence="5">YbgF trimerisation domain-containing protein</fullName>
    </recommendedName>
</protein>
<gene>
    <name evidence="3" type="ORF">AOE01nite_19290</name>
</gene>
<dbReference type="InterPro" id="IPR011990">
    <property type="entry name" value="TPR-like_helical_dom_sf"/>
</dbReference>
<sequence>MSRAMSAMTGQFQKNYIRRHVAGLLGTAAILLVCPLVAHAQVSSREGIALQDQIMELKQQLSQVQSAGGSTGNGSLPAPVAAGSGSGSGNDLTAQLLDRVNNLEEQNREMHGQIDELTNQLKEQSASLSKQMGDMQFAMQSGKGGASAPVSSAAKETIAPPRAETASSASAETPEGYLKAGNTALLRKDYVGAQQNASSALEHGKGTIKVDAQFLLGQSLAGQKQYGQAATAYYDAYKQSPKSPRAPEALLGVSASLLAMDKKKAACQALDKLDAEFPSPPARVSKAAAVYSKRGGCS</sequence>
<evidence type="ECO:0008006" key="5">
    <source>
        <dbReference type="Google" id="ProtNLM"/>
    </source>
</evidence>
<dbReference type="RefSeq" id="WP_242012021.1">
    <property type="nucleotide sequence ID" value="NZ_BJYG01000024.1"/>
</dbReference>
<dbReference type="SUPFAM" id="SSF48452">
    <property type="entry name" value="TPR-like"/>
    <property type="match status" value="1"/>
</dbReference>
<accession>A0A511XL79</accession>
<feature type="region of interest" description="Disordered" evidence="2">
    <location>
        <begin position="65"/>
        <end position="87"/>
    </location>
</feature>
<dbReference type="AlphaFoldDB" id="A0A511XL79"/>
<evidence type="ECO:0000313" key="4">
    <source>
        <dbReference type="Proteomes" id="UP000321746"/>
    </source>
</evidence>
<keyword evidence="4" id="KW-1185">Reference proteome</keyword>
<comment type="caution">
    <text evidence="3">The sequence shown here is derived from an EMBL/GenBank/DDBJ whole genome shotgun (WGS) entry which is preliminary data.</text>
</comment>
<proteinExistence type="predicted"/>
<dbReference type="EMBL" id="BJYG01000024">
    <property type="protein sequence ID" value="GEN63705.1"/>
    <property type="molecule type" value="Genomic_DNA"/>
</dbReference>
<feature type="coiled-coil region" evidence="1">
    <location>
        <begin position="93"/>
        <end position="127"/>
    </location>
</feature>
<evidence type="ECO:0000256" key="2">
    <source>
        <dbReference type="SAM" id="MobiDB-lite"/>
    </source>
</evidence>
<name>A0A511XL79_9PROT</name>